<dbReference type="EMBL" id="BDFE01000015">
    <property type="protein sequence ID" value="GAU08536.1"/>
    <property type="molecule type" value="Genomic_DNA"/>
</dbReference>
<gene>
    <name evidence="1" type="ORF">DPF_1248</name>
</gene>
<name>A0A194AHH6_9BACT</name>
<dbReference type="STRING" id="1592317.DPF_1248"/>
<reference evidence="2" key="1">
    <citation type="submission" date="2016-06" db="EMBL/GenBank/DDBJ databases">
        <title>Draft genome sequence of Desulfoplanes formicivorans strain Pf12B.</title>
        <authorList>
            <person name="Watanabe M."/>
            <person name="Kojima H."/>
            <person name="Fukui M."/>
        </authorList>
    </citation>
    <scope>NUCLEOTIDE SEQUENCE [LARGE SCALE GENOMIC DNA]</scope>
    <source>
        <strain evidence="2">Pf12B</strain>
    </source>
</reference>
<proteinExistence type="predicted"/>
<protein>
    <submittedName>
        <fullName evidence="1">Uncharacterized protein</fullName>
    </submittedName>
</protein>
<keyword evidence="2" id="KW-1185">Reference proteome</keyword>
<evidence type="ECO:0000313" key="1">
    <source>
        <dbReference type="EMBL" id="GAU08536.1"/>
    </source>
</evidence>
<comment type="caution">
    <text evidence="1">The sequence shown here is derived from an EMBL/GenBank/DDBJ whole genome shotgun (WGS) entry which is preliminary data.</text>
</comment>
<accession>A0A194AHH6</accession>
<organism evidence="1 2">
    <name type="scientific">Desulfoplanes formicivorans</name>
    <dbReference type="NCBI Taxonomy" id="1592317"/>
    <lineage>
        <taxon>Bacteria</taxon>
        <taxon>Pseudomonadati</taxon>
        <taxon>Thermodesulfobacteriota</taxon>
        <taxon>Desulfovibrionia</taxon>
        <taxon>Desulfovibrionales</taxon>
        <taxon>Desulfoplanaceae</taxon>
        <taxon>Desulfoplanes</taxon>
    </lineage>
</organism>
<dbReference type="RefSeq" id="WP_176724187.1">
    <property type="nucleotide sequence ID" value="NZ_BDFE01000015.1"/>
</dbReference>
<evidence type="ECO:0000313" key="2">
    <source>
        <dbReference type="Proteomes" id="UP000095200"/>
    </source>
</evidence>
<dbReference type="AlphaFoldDB" id="A0A194AHH6"/>
<sequence>MNREKRIKSLIEARQDIEPGQDVEIDMFRPSDALGISLAYLAIHEDSFPIDHVYT</sequence>
<dbReference type="Proteomes" id="UP000095200">
    <property type="component" value="Unassembled WGS sequence"/>
</dbReference>